<sequence length="40" mass="4156">MAIVDTLIAFPMSPLLGVTGTDVRGSDRFDALGDTRCVGS</sequence>
<evidence type="ECO:0000313" key="1">
    <source>
        <dbReference type="EMBL" id="SFH44221.1"/>
    </source>
</evidence>
<dbReference type="Proteomes" id="UP000323537">
    <property type="component" value="Unassembled WGS sequence"/>
</dbReference>
<organism evidence="1 2">
    <name type="scientific">Halorubrum aquaticum</name>
    <dbReference type="NCBI Taxonomy" id="387340"/>
    <lineage>
        <taxon>Archaea</taxon>
        <taxon>Methanobacteriati</taxon>
        <taxon>Methanobacteriota</taxon>
        <taxon>Stenosarchaea group</taxon>
        <taxon>Halobacteria</taxon>
        <taxon>Halobacteriales</taxon>
        <taxon>Haloferacaceae</taxon>
        <taxon>Halorubrum</taxon>
    </lineage>
</organism>
<accession>A0A1I3A4K2</accession>
<dbReference type="EMBL" id="FOPZ01000004">
    <property type="protein sequence ID" value="SFH44221.1"/>
    <property type="molecule type" value="Genomic_DNA"/>
</dbReference>
<keyword evidence="2" id="KW-1185">Reference proteome</keyword>
<name>A0A1I3A4K2_9EURY</name>
<dbReference type="AlphaFoldDB" id="A0A1I3A4K2"/>
<evidence type="ECO:0000313" key="2">
    <source>
        <dbReference type="Proteomes" id="UP000323537"/>
    </source>
</evidence>
<proteinExistence type="predicted"/>
<protein>
    <submittedName>
        <fullName evidence="1">Uncharacterized protein</fullName>
    </submittedName>
</protein>
<gene>
    <name evidence="1" type="ORF">SAMN04488066_10473</name>
</gene>
<reference evidence="1 2" key="1">
    <citation type="submission" date="2016-10" db="EMBL/GenBank/DDBJ databases">
        <authorList>
            <person name="Varghese N."/>
            <person name="Submissions S."/>
        </authorList>
    </citation>
    <scope>NUCLEOTIDE SEQUENCE [LARGE SCALE GENOMIC DNA]</scope>
    <source>
        <strain evidence="1 2">CGMCC 1.6377</strain>
    </source>
</reference>